<keyword evidence="4" id="KW-1185">Reference proteome</keyword>
<evidence type="ECO:0000313" key="4">
    <source>
        <dbReference type="Proteomes" id="UP000504882"/>
    </source>
</evidence>
<evidence type="ECO:0000313" key="3">
    <source>
        <dbReference type="EMBL" id="TDE88165.1"/>
    </source>
</evidence>
<reference evidence="3 4" key="1">
    <citation type="submission" date="2019-03" db="EMBL/GenBank/DDBJ databases">
        <title>Genomic features of bacteria from cold environments.</title>
        <authorList>
            <person name="Shen L."/>
        </authorList>
    </citation>
    <scope>NUCLEOTIDE SEQUENCE [LARGE SCALE GENOMIC DNA]</scope>
    <source>
        <strain evidence="4">T3246-1</strain>
    </source>
</reference>
<proteinExistence type="predicted"/>
<gene>
    <name evidence="3" type="ORF">EXU48_23885</name>
</gene>
<sequence>MARKIKNTKSTEERQAEAAALHALIVDQVEILRDSEAWTRFLDFAQAFHRYSINNLLLILAQKPHATHVAGYGTWQKLGRQVRKGEGGPNAIRIYGGRDIVTTEEDANTGEQKEQRRTRFFPVSVFDISQTEAKDPEAEEPGTIARRLTGDDPLGIADAVTDYLTDRGWTVEREPIPGETNGYTTTDGTRRVVIDANLSPAQAAKTALHEAAHVIMHADQDPAEIAQHRGIKETEAESVAYIVAGIHELDTSAYSIGYVARWSNADAETIKETASRVLRTAHTLAEAITEPAQTEAA</sequence>
<comment type="caution">
    <text evidence="3">The sequence shown here is derived from an EMBL/GenBank/DDBJ whole genome shotgun (WGS) entry which is preliminary data.</text>
</comment>
<evidence type="ECO:0000259" key="2">
    <source>
        <dbReference type="Pfam" id="PF08401"/>
    </source>
</evidence>
<dbReference type="Pfam" id="PF06114">
    <property type="entry name" value="Peptidase_M78"/>
    <property type="match status" value="1"/>
</dbReference>
<dbReference type="InterPro" id="IPR010359">
    <property type="entry name" value="IrrE_HExxH"/>
</dbReference>
<dbReference type="RefSeq" id="WP_133110212.1">
    <property type="nucleotide sequence ID" value="NZ_SMNA01000020.1"/>
</dbReference>
<accession>A0ABY2DWJ7</accession>
<evidence type="ECO:0000259" key="1">
    <source>
        <dbReference type="Pfam" id="PF06114"/>
    </source>
</evidence>
<protein>
    <submittedName>
        <fullName evidence="3">ImmA/IrrE family metallo-endopeptidase</fullName>
    </submittedName>
</protein>
<feature type="domain" description="IrrE N-terminal-like" evidence="1">
    <location>
        <begin position="167"/>
        <end position="245"/>
    </location>
</feature>
<name>A0ABY2DWJ7_9MICO</name>
<dbReference type="EMBL" id="SMNA01000020">
    <property type="protein sequence ID" value="TDE88165.1"/>
    <property type="molecule type" value="Genomic_DNA"/>
</dbReference>
<dbReference type="InterPro" id="IPR013610">
    <property type="entry name" value="ArdC_N"/>
</dbReference>
<dbReference type="Proteomes" id="UP000504882">
    <property type="component" value="Unassembled WGS sequence"/>
</dbReference>
<feature type="domain" description="N-terminal" evidence="2">
    <location>
        <begin position="39"/>
        <end position="119"/>
    </location>
</feature>
<dbReference type="Pfam" id="PF08401">
    <property type="entry name" value="ArdcN"/>
    <property type="match status" value="1"/>
</dbReference>
<organism evidence="3 4">
    <name type="scientific">Occultella glacieicola</name>
    <dbReference type="NCBI Taxonomy" id="2518684"/>
    <lineage>
        <taxon>Bacteria</taxon>
        <taxon>Bacillati</taxon>
        <taxon>Actinomycetota</taxon>
        <taxon>Actinomycetes</taxon>
        <taxon>Micrococcales</taxon>
        <taxon>Ruaniaceae</taxon>
        <taxon>Occultella</taxon>
    </lineage>
</organism>